<accession>A0AAV7P0T9</accession>
<feature type="compositionally biased region" description="Polar residues" evidence="1">
    <location>
        <begin position="87"/>
        <end position="98"/>
    </location>
</feature>
<feature type="region of interest" description="Disordered" evidence="1">
    <location>
        <begin position="1"/>
        <end position="124"/>
    </location>
</feature>
<dbReference type="AlphaFoldDB" id="A0AAV7P0T9"/>
<feature type="region of interest" description="Disordered" evidence="1">
    <location>
        <begin position="139"/>
        <end position="164"/>
    </location>
</feature>
<evidence type="ECO:0000313" key="3">
    <source>
        <dbReference type="Proteomes" id="UP001066276"/>
    </source>
</evidence>
<gene>
    <name evidence="2" type="ORF">NDU88_006932</name>
</gene>
<feature type="compositionally biased region" description="Basic and acidic residues" evidence="1">
    <location>
        <begin position="14"/>
        <end position="25"/>
    </location>
</feature>
<evidence type="ECO:0000256" key="1">
    <source>
        <dbReference type="SAM" id="MobiDB-lite"/>
    </source>
</evidence>
<dbReference type="Proteomes" id="UP001066276">
    <property type="component" value="Chromosome 8"/>
</dbReference>
<name>A0AAV7P0T9_PLEWA</name>
<feature type="compositionally biased region" description="Basic and acidic residues" evidence="1">
    <location>
        <begin position="57"/>
        <end position="84"/>
    </location>
</feature>
<evidence type="ECO:0000313" key="2">
    <source>
        <dbReference type="EMBL" id="KAJ1118745.1"/>
    </source>
</evidence>
<proteinExistence type="predicted"/>
<keyword evidence="3" id="KW-1185">Reference proteome</keyword>
<organism evidence="2 3">
    <name type="scientific">Pleurodeles waltl</name>
    <name type="common">Iberian ribbed newt</name>
    <dbReference type="NCBI Taxonomy" id="8319"/>
    <lineage>
        <taxon>Eukaryota</taxon>
        <taxon>Metazoa</taxon>
        <taxon>Chordata</taxon>
        <taxon>Craniata</taxon>
        <taxon>Vertebrata</taxon>
        <taxon>Euteleostomi</taxon>
        <taxon>Amphibia</taxon>
        <taxon>Batrachia</taxon>
        <taxon>Caudata</taxon>
        <taxon>Salamandroidea</taxon>
        <taxon>Salamandridae</taxon>
        <taxon>Pleurodelinae</taxon>
        <taxon>Pleurodeles</taxon>
    </lineage>
</organism>
<protein>
    <submittedName>
        <fullName evidence="2">Uncharacterized protein</fullName>
    </submittedName>
</protein>
<comment type="caution">
    <text evidence="2">The sequence shown here is derived from an EMBL/GenBank/DDBJ whole genome shotgun (WGS) entry which is preliminary data.</text>
</comment>
<feature type="compositionally biased region" description="Basic and acidic residues" evidence="1">
    <location>
        <begin position="38"/>
        <end position="50"/>
    </location>
</feature>
<reference evidence="2" key="1">
    <citation type="journal article" date="2022" name="bioRxiv">
        <title>Sequencing and chromosome-scale assembly of the giantPleurodeles waltlgenome.</title>
        <authorList>
            <person name="Brown T."/>
            <person name="Elewa A."/>
            <person name="Iarovenko S."/>
            <person name="Subramanian E."/>
            <person name="Araus A.J."/>
            <person name="Petzold A."/>
            <person name="Susuki M."/>
            <person name="Suzuki K.-i.T."/>
            <person name="Hayashi T."/>
            <person name="Toyoda A."/>
            <person name="Oliveira C."/>
            <person name="Osipova E."/>
            <person name="Leigh N.D."/>
            <person name="Simon A."/>
            <person name="Yun M.H."/>
        </authorList>
    </citation>
    <scope>NUCLEOTIDE SEQUENCE</scope>
    <source>
        <strain evidence="2">20211129_DDA</strain>
        <tissue evidence="2">Liver</tissue>
    </source>
</reference>
<dbReference type="EMBL" id="JANPWB010000012">
    <property type="protein sequence ID" value="KAJ1118745.1"/>
    <property type="molecule type" value="Genomic_DNA"/>
</dbReference>
<feature type="compositionally biased region" description="Polar residues" evidence="1">
    <location>
        <begin position="1"/>
        <end position="12"/>
    </location>
</feature>
<sequence length="164" mass="18483">MFESPRGTSKRITSAREEEHADVTRINKPLSGRKGKGRTLEWKLTDDQRRKQAKTQWRRDHGKPAPDQKTRSKEQRRGTGDVEKPATSLQGCGSTSSGDPEKPPSAQDLRSHEETHYRAPGDLRCTALREAQLQGRSRILESREEAASLPLRQPELQARPPAPE</sequence>
<feature type="compositionally biased region" description="Basic and acidic residues" evidence="1">
    <location>
        <begin position="109"/>
        <end position="121"/>
    </location>
</feature>